<evidence type="ECO:0000256" key="3">
    <source>
        <dbReference type="ARBA" id="ARBA00023163"/>
    </source>
</evidence>
<evidence type="ECO:0000259" key="6">
    <source>
        <dbReference type="PROSITE" id="PS51078"/>
    </source>
</evidence>
<dbReference type="GO" id="GO:0003700">
    <property type="term" value="F:DNA-binding transcription factor activity"/>
    <property type="evidence" value="ECO:0007669"/>
    <property type="project" value="TreeGrafter"/>
</dbReference>
<feature type="domain" description="HTH iclR-type" evidence="5">
    <location>
        <begin position="36"/>
        <end position="98"/>
    </location>
</feature>
<keyword evidence="1" id="KW-0805">Transcription regulation</keyword>
<dbReference type="Gene3D" id="3.30.450.40">
    <property type="match status" value="1"/>
</dbReference>
<dbReference type="InterPro" id="IPR036388">
    <property type="entry name" value="WH-like_DNA-bd_sf"/>
</dbReference>
<dbReference type="Pfam" id="PF09339">
    <property type="entry name" value="HTH_IclR"/>
    <property type="match status" value="1"/>
</dbReference>
<dbReference type="InterPro" id="IPR005471">
    <property type="entry name" value="Tscrpt_reg_IclR_N"/>
</dbReference>
<protein>
    <submittedName>
        <fullName evidence="7">Transcriptional regulator, IclR family</fullName>
    </submittedName>
</protein>
<evidence type="ECO:0000256" key="4">
    <source>
        <dbReference type="SAM" id="MobiDB-lite"/>
    </source>
</evidence>
<dbReference type="SUPFAM" id="SSF46785">
    <property type="entry name" value="Winged helix' DNA-binding domain"/>
    <property type="match status" value="1"/>
</dbReference>
<dbReference type="PANTHER" id="PTHR30136:SF35">
    <property type="entry name" value="HTH-TYPE TRANSCRIPTIONAL REGULATOR RV1719"/>
    <property type="match status" value="1"/>
</dbReference>
<reference evidence="7 8" key="1">
    <citation type="journal article" date="2015" name="Genome Announc.">
        <title>Complete Genome Sequence of Cupriavidus basilensis 4G11, Isolated from the Oak Ridge Field Research Center Site.</title>
        <authorList>
            <person name="Ray J."/>
            <person name="Waters R.J."/>
            <person name="Skerker J.M."/>
            <person name="Kuehl J.V."/>
            <person name="Price M.N."/>
            <person name="Huang J."/>
            <person name="Chakraborty R."/>
            <person name="Arkin A.P."/>
            <person name="Deutschbauer A."/>
        </authorList>
    </citation>
    <scope>NUCLEOTIDE SEQUENCE [LARGE SCALE GENOMIC DNA]</scope>
    <source>
        <strain evidence="7">4G11</strain>
    </source>
</reference>
<evidence type="ECO:0000313" key="7">
    <source>
        <dbReference type="EMBL" id="AJG19010.1"/>
    </source>
</evidence>
<evidence type="ECO:0000313" key="8">
    <source>
        <dbReference type="Proteomes" id="UP000031843"/>
    </source>
</evidence>
<evidence type="ECO:0000256" key="2">
    <source>
        <dbReference type="ARBA" id="ARBA00023125"/>
    </source>
</evidence>
<dbReference type="InterPro" id="IPR036390">
    <property type="entry name" value="WH_DNA-bd_sf"/>
</dbReference>
<dbReference type="GO" id="GO:0003677">
    <property type="term" value="F:DNA binding"/>
    <property type="evidence" value="ECO:0007669"/>
    <property type="project" value="UniProtKB-KW"/>
</dbReference>
<name>A0A0C4Y7L4_9BURK</name>
<dbReference type="Proteomes" id="UP000031843">
    <property type="component" value="Chromosome main"/>
</dbReference>
<dbReference type="PROSITE" id="PS51078">
    <property type="entry name" value="ICLR_ED"/>
    <property type="match status" value="1"/>
</dbReference>
<dbReference type="Pfam" id="PF01614">
    <property type="entry name" value="IclR_C"/>
    <property type="match status" value="1"/>
</dbReference>
<dbReference type="EMBL" id="CP010536">
    <property type="protein sequence ID" value="AJG19010.1"/>
    <property type="molecule type" value="Genomic_DNA"/>
</dbReference>
<keyword evidence="2" id="KW-0238">DNA-binding</keyword>
<dbReference type="SUPFAM" id="SSF55781">
    <property type="entry name" value="GAF domain-like"/>
    <property type="match status" value="1"/>
</dbReference>
<sequence length="283" mass="30547">MNRQDHQENGGEAPVSGTESGTESDEKSARPDPLFNQSLEKGLEVLRAFSAVHRTLTLAELAGLTGMTKSSAQRTVHTLETLGYVAKHPQTRRFRLTPKVMEIGYNYLSADALIQVASPYLSQLANASGETANLTEPVGLEMVYVAQLMTSKYIPVLTPVGMRIPMYCTSSGRAYLSKLPDDQVMAMLEDSARVARTPSTLTDVAAIFERVVACRKVGYACNNEELFLGDMGVGAAIVNSQGQAVGAVHVSPPASRWSMAEAQKKLAPMVIECAWAISRSIAH</sequence>
<keyword evidence="3" id="KW-0804">Transcription</keyword>
<dbReference type="KEGG" id="cbw:RR42_m1612"/>
<dbReference type="InterPro" id="IPR029016">
    <property type="entry name" value="GAF-like_dom_sf"/>
</dbReference>
<gene>
    <name evidence="7" type="ORF">RR42_m1612</name>
</gene>
<accession>A0A0C4Y7L4</accession>
<feature type="region of interest" description="Disordered" evidence="4">
    <location>
        <begin position="1"/>
        <end position="34"/>
    </location>
</feature>
<dbReference type="PROSITE" id="PS51077">
    <property type="entry name" value="HTH_ICLR"/>
    <property type="match status" value="1"/>
</dbReference>
<keyword evidence="8" id="KW-1185">Reference proteome</keyword>
<dbReference type="RefSeq" id="WP_269083376.1">
    <property type="nucleotide sequence ID" value="NZ_CP010536.1"/>
</dbReference>
<proteinExistence type="predicted"/>
<dbReference type="InterPro" id="IPR050707">
    <property type="entry name" value="HTH_MetabolicPath_Reg"/>
</dbReference>
<dbReference type="InterPro" id="IPR014757">
    <property type="entry name" value="Tscrpt_reg_IclR_C"/>
</dbReference>
<dbReference type="AlphaFoldDB" id="A0A0C4Y7L4"/>
<evidence type="ECO:0000256" key="1">
    <source>
        <dbReference type="ARBA" id="ARBA00023015"/>
    </source>
</evidence>
<dbReference type="GO" id="GO:0045892">
    <property type="term" value="P:negative regulation of DNA-templated transcription"/>
    <property type="evidence" value="ECO:0007669"/>
    <property type="project" value="TreeGrafter"/>
</dbReference>
<dbReference type="SMART" id="SM00346">
    <property type="entry name" value="HTH_ICLR"/>
    <property type="match status" value="1"/>
</dbReference>
<dbReference type="PANTHER" id="PTHR30136">
    <property type="entry name" value="HELIX-TURN-HELIX TRANSCRIPTIONAL REGULATOR, ICLR FAMILY"/>
    <property type="match status" value="1"/>
</dbReference>
<feature type="domain" description="IclR-ED" evidence="6">
    <location>
        <begin position="99"/>
        <end position="283"/>
    </location>
</feature>
<dbReference type="STRING" id="68895.RR42_m1612"/>
<dbReference type="Gene3D" id="1.10.10.10">
    <property type="entry name" value="Winged helix-like DNA-binding domain superfamily/Winged helix DNA-binding domain"/>
    <property type="match status" value="1"/>
</dbReference>
<organism evidence="7 8">
    <name type="scientific">Cupriavidus basilensis</name>
    <dbReference type="NCBI Taxonomy" id="68895"/>
    <lineage>
        <taxon>Bacteria</taxon>
        <taxon>Pseudomonadati</taxon>
        <taxon>Pseudomonadota</taxon>
        <taxon>Betaproteobacteria</taxon>
        <taxon>Burkholderiales</taxon>
        <taxon>Burkholderiaceae</taxon>
        <taxon>Cupriavidus</taxon>
    </lineage>
</organism>
<evidence type="ECO:0000259" key="5">
    <source>
        <dbReference type="PROSITE" id="PS51077"/>
    </source>
</evidence>